<evidence type="ECO:0000313" key="2">
    <source>
        <dbReference type="EMBL" id="GFS73182.1"/>
    </source>
</evidence>
<feature type="compositionally biased region" description="Polar residues" evidence="1">
    <location>
        <begin position="74"/>
        <end position="89"/>
    </location>
</feature>
<keyword evidence="3" id="KW-1185">Reference proteome</keyword>
<gene>
    <name evidence="2" type="ORF">NPIL_314231</name>
</gene>
<feature type="compositionally biased region" description="Basic and acidic residues" evidence="1">
    <location>
        <begin position="32"/>
        <end position="51"/>
    </location>
</feature>
<feature type="region of interest" description="Disordered" evidence="1">
    <location>
        <begin position="1"/>
        <end position="127"/>
    </location>
</feature>
<feature type="compositionally biased region" description="Basic and acidic residues" evidence="1">
    <location>
        <begin position="1"/>
        <end position="18"/>
    </location>
</feature>
<sequence length="127" mass="14222">MAESARELANNSERRQGADEQAGSRSRKYKAKDRQQQHRRDEQTAAGKDELDGSTPDQTAKPTRQAGDRDKQQRQSSRVGSPCSSSKENQQQRQPQQANKTPDGEETSSTRRCKAGAQDKQKNEFST</sequence>
<proteinExistence type="predicted"/>
<reference evidence="2" key="1">
    <citation type="submission" date="2020-08" db="EMBL/GenBank/DDBJ databases">
        <title>Multicomponent nature underlies the extraordinary mechanical properties of spider dragline silk.</title>
        <authorList>
            <person name="Kono N."/>
            <person name="Nakamura H."/>
            <person name="Mori M."/>
            <person name="Yoshida Y."/>
            <person name="Ohtoshi R."/>
            <person name="Malay A.D."/>
            <person name="Moran D.A.P."/>
            <person name="Tomita M."/>
            <person name="Numata K."/>
            <person name="Arakawa K."/>
        </authorList>
    </citation>
    <scope>NUCLEOTIDE SEQUENCE</scope>
</reference>
<organism evidence="2 3">
    <name type="scientific">Nephila pilipes</name>
    <name type="common">Giant wood spider</name>
    <name type="synonym">Nephila maculata</name>
    <dbReference type="NCBI Taxonomy" id="299642"/>
    <lineage>
        <taxon>Eukaryota</taxon>
        <taxon>Metazoa</taxon>
        <taxon>Ecdysozoa</taxon>
        <taxon>Arthropoda</taxon>
        <taxon>Chelicerata</taxon>
        <taxon>Arachnida</taxon>
        <taxon>Araneae</taxon>
        <taxon>Araneomorphae</taxon>
        <taxon>Entelegynae</taxon>
        <taxon>Araneoidea</taxon>
        <taxon>Nephilidae</taxon>
        <taxon>Nephila</taxon>
    </lineage>
</organism>
<evidence type="ECO:0000313" key="3">
    <source>
        <dbReference type="Proteomes" id="UP000887013"/>
    </source>
</evidence>
<accession>A0A8X6T4P8</accession>
<evidence type="ECO:0000256" key="1">
    <source>
        <dbReference type="SAM" id="MobiDB-lite"/>
    </source>
</evidence>
<name>A0A8X6T4P8_NEPPI</name>
<feature type="compositionally biased region" description="Basic and acidic residues" evidence="1">
    <location>
        <begin position="117"/>
        <end position="127"/>
    </location>
</feature>
<dbReference type="EMBL" id="BMAW01001229">
    <property type="protein sequence ID" value="GFS73182.1"/>
    <property type="molecule type" value="Genomic_DNA"/>
</dbReference>
<dbReference type="AlphaFoldDB" id="A0A8X6T4P8"/>
<dbReference type="Proteomes" id="UP000887013">
    <property type="component" value="Unassembled WGS sequence"/>
</dbReference>
<comment type="caution">
    <text evidence="2">The sequence shown here is derived from an EMBL/GenBank/DDBJ whole genome shotgun (WGS) entry which is preliminary data.</text>
</comment>
<protein>
    <submittedName>
        <fullName evidence="2">Uncharacterized protein</fullName>
    </submittedName>
</protein>